<dbReference type="PROSITE" id="PS50891">
    <property type="entry name" value="LOB"/>
    <property type="match status" value="1"/>
</dbReference>
<dbReference type="GO" id="GO:0001216">
    <property type="term" value="F:DNA-binding transcription activator activity"/>
    <property type="evidence" value="ECO:0007669"/>
    <property type="project" value="EnsemblPlants"/>
</dbReference>
<evidence type="ECO:0000313" key="4">
    <source>
        <dbReference type="Proteomes" id="UP000243459"/>
    </source>
</evidence>
<dbReference type="Proteomes" id="UP000243459">
    <property type="component" value="Chromosome 5"/>
</dbReference>
<dbReference type="OMA" id="ESKICTW"/>
<dbReference type="InterPro" id="IPR004883">
    <property type="entry name" value="LOB"/>
</dbReference>
<dbReference type="EMBL" id="CM007385">
    <property type="protein sequence ID" value="ONK67726.1"/>
    <property type="molecule type" value="Genomic_DNA"/>
</dbReference>
<evidence type="ECO:0000256" key="1">
    <source>
        <dbReference type="ARBA" id="ARBA00005474"/>
    </source>
</evidence>
<name>A0A5P1EP69_ASPOF</name>
<dbReference type="GO" id="GO:0009755">
    <property type="term" value="P:hormone-mediated signaling pathway"/>
    <property type="evidence" value="ECO:0007669"/>
    <property type="project" value="TreeGrafter"/>
</dbReference>
<feature type="domain" description="LOB" evidence="2">
    <location>
        <begin position="6"/>
        <end position="108"/>
    </location>
</feature>
<protein>
    <recommendedName>
        <fullName evidence="2">LOB domain-containing protein</fullName>
    </recommendedName>
</protein>
<proteinExistence type="inferred from homology"/>
<dbReference type="AlphaFoldDB" id="A0A5P1EP69"/>
<gene>
    <name evidence="3" type="ORF">A4U43_C05F3110</name>
</gene>
<dbReference type="Pfam" id="PF03195">
    <property type="entry name" value="LOB"/>
    <property type="match status" value="1"/>
</dbReference>
<dbReference type="GO" id="GO:0005634">
    <property type="term" value="C:nucleus"/>
    <property type="evidence" value="ECO:0007669"/>
    <property type="project" value="TreeGrafter"/>
</dbReference>
<evidence type="ECO:0000259" key="2">
    <source>
        <dbReference type="PROSITE" id="PS50891"/>
    </source>
</evidence>
<accession>A0A5P1EP69</accession>
<dbReference type="Gramene" id="ONK67726">
    <property type="protein sequence ID" value="ONK67726"/>
    <property type="gene ID" value="A4U43_C05F3110"/>
</dbReference>
<organism evidence="3 4">
    <name type="scientific">Asparagus officinalis</name>
    <name type="common">Garden asparagus</name>
    <dbReference type="NCBI Taxonomy" id="4686"/>
    <lineage>
        <taxon>Eukaryota</taxon>
        <taxon>Viridiplantae</taxon>
        <taxon>Streptophyta</taxon>
        <taxon>Embryophyta</taxon>
        <taxon>Tracheophyta</taxon>
        <taxon>Spermatophyta</taxon>
        <taxon>Magnoliopsida</taxon>
        <taxon>Liliopsida</taxon>
        <taxon>Asparagales</taxon>
        <taxon>Asparagaceae</taxon>
        <taxon>Asparagoideae</taxon>
        <taxon>Asparagus</taxon>
    </lineage>
</organism>
<dbReference type="PANTHER" id="PTHR31529:SF23">
    <property type="entry name" value="LOB DOMAIN-CONTAINING PROTEIN 16"/>
    <property type="match status" value="1"/>
</dbReference>
<comment type="similarity">
    <text evidence="1">Belongs to the LOB domain-containing protein family.</text>
</comment>
<dbReference type="PANTHER" id="PTHR31529">
    <property type="entry name" value="LOB DOMAIN CONTAINING PROTEIN"/>
    <property type="match status" value="1"/>
</dbReference>
<reference evidence="4" key="1">
    <citation type="journal article" date="2017" name="Nat. Commun.">
        <title>The asparagus genome sheds light on the origin and evolution of a young Y chromosome.</title>
        <authorList>
            <person name="Harkess A."/>
            <person name="Zhou J."/>
            <person name="Xu C."/>
            <person name="Bowers J.E."/>
            <person name="Van der Hulst R."/>
            <person name="Ayyampalayam S."/>
            <person name="Mercati F."/>
            <person name="Riccardi P."/>
            <person name="McKain M.R."/>
            <person name="Kakrana A."/>
            <person name="Tang H."/>
            <person name="Ray J."/>
            <person name="Groenendijk J."/>
            <person name="Arikit S."/>
            <person name="Mathioni S.M."/>
            <person name="Nakano M."/>
            <person name="Shan H."/>
            <person name="Telgmann-Rauber A."/>
            <person name="Kanno A."/>
            <person name="Yue Z."/>
            <person name="Chen H."/>
            <person name="Li W."/>
            <person name="Chen Y."/>
            <person name="Xu X."/>
            <person name="Zhang Y."/>
            <person name="Luo S."/>
            <person name="Chen H."/>
            <person name="Gao J."/>
            <person name="Mao Z."/>
            <person name="Pires J.C."/>
            <person name="Luo M."/>
            <person name="Kudrna D."/>
            <person name="Wing R.A."/>
            <person name="Meyers B.C."/>
            <person name="Yi K."/>
            <person name="Kong H."/>
            <person name="Lavrijsen P."/>
            <person name="Sunseri F."/>
            <person name="Falavigna A."/>
            <person name="Ye Y."/>
            <person name="Leebens-Mack J.H."/>
            <person name="Chen G."/>
        </authorList>
    </citation>
    <scope>NUCLEOTIDE SEQUENCE [LARGE SCALE GENOMIC DNA]</scope>
    <source>
        <strain evidence="4">cv. DH0086</strain>
    </source>
</reference>
<keyword evidence="4" id="KW-1185">Reference proteome</keyword>
<dbReference type="OrthoDB" id="668748at2759"/>
<sequence>MVGVGSSCGACKFLRRKCEENCIFAPYFNYDQAEANFSAVHKIFGASNVSKLLSKLPIYNRSAAAITISFEAQARIQDPVRGCLSHILALQYQVACLQEEIESLMVKMVPRSCSLGTVDEFKPRMQEVEPGYKEVINRLEDCLLNANDEPNSWEELALYLNDLEKDLMH</sequence>
<evidence type="ECO:0000313" key="3">
    <source>
        <dbReference type="EMBL" id="ONK67726.1"/>
    </source>
</evidence>